<accession>Q8MT76</accession>
<dbReference type="EMBL" id="AY118337">
    <property type="protein sequence ID" value="AAM48366.1"/>
    <property type="molecule type" value="mRNA"/>
</dbReference>
<dbReference type="IntAct" id="Q8MT76">
    <property type="interactions" value="1"/>
</dbReference>
<sequence length="84" mass="8790">MCWATSGSSFRTESTRSIIQMFKSDVLVLAIVSCSAAKPGLIGAPLAYTAYVAYSPLAVLMAYPSPLAYSAPLSYAVPSAPLLI</sequence>
<organism evidence="1">
    <name type="scientific">Drosophila melanogaster</name>
    <name type="common">Fruit fly</name>
    <dbReference type="NCBI Taxonomy" id="7227"/>
    <lineage>
        <taxon>Eukaryota</taxon>
        <taxon>Metazoa</taxon>
        <taxon>Ecdysozoa</taxon>
        <taxon>Arthropoda</taxon>
        <taxon>Hexapoda</taxon>
        <taxon>Insecta</taxon>
        <taxon>Pterygota</taxon>
        <taxon>Neoptera</taxon>
        <taxon>Endopterygota</taxon>
        <taxon>Diptera</taxon>
        <taxon>Brachycera</taxon>
        <taxon>Muscomorpha</taxon>
        <taxon>Ephydroidea</taxon>
        <taxon>Drosophilidae</taxon>
        <taxon>Drosophila</taxon>
        <taxon>Sophophora</taxon>
    </lineage>
</organism>
<dbReference type="UCSC" id="CG32207-RA">
    <property type="organism name" value="d. melanogaster"/>
</dbReference>
<dbReference type="PANTHER" id="PTHR35685:SF2">
    <property type="entry name" value="825-OAK-RELATED"/>
    <property type="match status" value="1"/>
</dbReference>
<proteinExistence type="evidence at transcript level"/>
<protein>
    <submittedName>
        <fullName evidence="1">LD41276p</fullName>
    </submittedName>
</protein>
<name>Q8MT76_DROME</name>
<dbReference type="AlphaFoldDB" id="Q8MT76"/>
<dbReference type="PANTHER" id="PTHR35685">
    <property type="entry name" value="825-OAK-RELATED-RELATED"/>
    <property type="match status" value="1"/>
</dbReference>
<evidence type="ECO:0000313" key="1">
    <source>
        <dbReference type="EMBL" id="AAM48366.1"/>
    </source>
</evidence>
<reference evidence="1" key="1">
    <citation type="submission" date="2002-06" db="EMBL/GenBank/DDBJ databases">
        <authorList>
            <person name="Stapleton M."/>
            <person name="Brokstein P."/>
            <person name="Hong L."/>
            <person name="Agbayani A."/>
            <person name="Carlson J."/>
            <person name="Champe M."/>
            <person name="Chavez C."/>
            <person name="Dorsett V."/>
            <person name="Dresnek D."/>
            <person name="Farfan D."/>
            <person name="Frise E."/>
            <person name="George R."/>
            <person name="Gonzalez M."/>
            <person name="Guarin H."/>
            <person name="Kronmiller B."/>
            <person name="Li P."/>
            <person name="Liao G."/>
            <person name="Miranda A."/>
            <person name="Mungall C.J."/>
            <person name="Nunoo J."/>
            <person name="Pacleb J."/>
            <person name="Paragas V."/>
            <person name="Park S."/>
            <person name="Patel S."/>
            <person name="Phouanenavong S."/>
            <person name="Wan K."/>
            <person name="Yu C."/>
            <person name="Lewis S.E."/>
            <person name="Rubin G.M."/>
            <person name="Celniker S."/>
        </authorList>
    </citation>
    <scope>NUCLEOTIDE SEQUENCE</scope>
    <source>
        <strain evidence="1">Berkeley</strain>
    </source>
</reference>
<dbReference type="PhylomeDB" id="Q8MT76"/>